<evidence type="ECO:0000313" key="2">
    <source>
        <dbReference type="Proteomes" id="UP001143910"/>
    </source>
</evidence>
<comment type="caution">
    <text evidence="1">The sequence shown here is derived from an EMBL/GenBank/DDBJ whole genome shotgun (WGS) entry which is preliminary data.</text>
</comment>
<keyword evidence="2" id="KW-1185">Reference proteome</keyword>
<protein>
    <submittedName>
        <fullName evidence="1">Uncharacterized protein</fullName>
    </submittedName>
</protein>
<gene>
    <name evidence="1" type="ORF">NQ176_g10293</name>
</gene>
<dbReference type="Proteomes" id="UP001143910">
    <property type="component" value="Unassembled WGS sequence"/>
</dbReference>
<name>A0ACC1MGJ2_9HYPO</name>
<organism evidence="1 2">
    <name type="scientific">Zarea fungicola</name>
    <dbReference type="NCBI Taxonomy" id="93591"/>
    <lineage>
        <taxon>Eukaryota</taxon>
        <taxon>Fungi</taxon>
        <taxon>Dikarya</taxon>
        <taxon>Ascomycota</taxon>
        <taxon>Pezizomycotina</taxon>
        <taxon>Sordariomycetes</taxon>
        <taxon>Hypocreomycetidae</taxon>
        <taxon>Hypocreales</taxon>
        <taxon>Cordycipitaceae</taxon>
        <taxon>Zarea</taxon>
    </lineage>
</organism>
<sequence>MSSEDDTRKAGAATNVTSGGNSAFTNFNNQFSHVTDLNERRRLALAEIDRAPFGWYHVRACVVAGVGFFTDSYDIFTASMLTIMLGIVYWPGVGKMPANSDTAIKLATSAGTVVGQLGFGILADIVGRKRMYGLELMIIIFASLAQALTASGPGVNIVGLIIFWRVIMGVGIGGDYPLSSIITSEFATTKWRGAMMGSVFAMQGFGQLGAALVMLFVTLGFKKSLESAKDVAHCSGVCRVAVDKMWRTLIGCGVIPACIALYCTSQFGFTAAFAVLTDLP</sequence>
<accession>A0ACC1MGJ2</accession>
<proteinExistence type="predicted"/>
<evidence type="ECO:0000313" key="1">
    <source>
        <dbReference type="EMBL" id="KAJ2966132.1"/>
    </source>
</evidence>
<dbReference type="EMBL" id="JANJQO010002732">
    <property type="protein sequence ID" value="KAJ2966132.1"/>
    <property type="molecule type" value="Genomic_DNA"/>
</dbReference>
<reference evidence="1" key="1">
    <citation type="submission" date="2022-08" db="EMBL/GenBank/DDBJ databases">
        <title>Genome Sequence of Lecanicillium fungicola.</title>
        <authorList>
            <person name="Buettner E."/>
        </authorList>
    </citation>
    <scope>NUCLEOTIDE SEQUENCE</scope>
    <source>
        <strain evidence="1">Babe33</strain>
    </source>
</reference>